<keyword evidence="9" id="KW-1185">Reference proteome</keyword>
<evidence type="ECO:0000256" key="5">
    <source>
        <dbReference type="ARBA" id="ARBA00023014"/>
    </source>
</evidence>
<evidence type="ECO:0000256" key="4">
    <source>
        <dbReference type="ARBA" id="ARBA00023004"/>
    </source>
</evidence>
<accession>A0ABP1CCP7</accession>
<proteinExistence type="predicted"/>
<evidence type="ECO:0000313" key="8">
    <source>
        <dbReference type="EMBL" id="CAL1241687.1"/>
    </source>
</evidence>
<evidence type="ECO:0000256" key="3">
    <source>
        <dbReference type="ARBA" id="ARBA00023002"/>
    </source>
</evidence>
<dbReference type="Proteomes" id="UP001497493">
    <property type="component" value="Chromosome"/>
</dbReference>
<dbReference type="PROSITE" id="PS51296">
    <property type="entry name" value="RIESKE"/>
    <property type="match status" value="1"/>
</dbReference>
<organism evidence="8 9">
    <name type="scientific">Candidatus Methylocalor cossyra</name>
    <dbReference type="NCBI Taxonomy" id="3108543"/>
    <lineage>
        <taxon>Bacteria</taxon>
        <taxon>Pseudomonadati</taxon>
        <taxon>Pseudomonadota</taxon>
        <taxon>Gammaproteobacteria</taxon>
        <taxon>Methylococcales</taxon>
        <taxon>Methylococcaceae</taxon>
        <taxon>Candidatus Methylocalor</taxon>
    </lineage>
</organism>
<dbReference type="Gene3D" id="2.102.10.10">
    <property type="entry name" value="Rieske [2Fe-2S] iron-sulphur domain"/>
    <property type="match status" value="1"/>
</dbReference>
<evidence type="ECO:0000256" key="1">
    <source>
        <dbReference type="ARBA" id="ARBA00022714"/>
    </source>
</evidence>
<sequence length="133" mass="14660">MGTPSGCVKNFRRILARHKRWKYAMSEWIEVGSIEDIPRQGARIVATAFGDIALFRTVDDRLFALRDRCPHRGGPLSQGIVHGARVTCPLHGWVIELASGAAVAPDLGQTACFPVRVEGGRVWLGWNRPGLET</sequence>
<keyword evidence="4" id="KW-0408">Iron</keyword>
<gene>
    <name evidence="8" type="ORF">MECH1_V1_2911</name>
</gene>
<dbReference type="InterPro" id="IPR012748">
    <property type="entry name" value="Rieske-like_NirD"/>
</dbReference>
<reference evidence="8 9" key="1">
    <citation type="submission" date="2024-04" db="EMBL/GenBank/DDBJ databases">
        <authorList>
            <person name="Cremers G."/>
        </authorList>
    </citation>
    <scope>NUCLEOTIDE SEQUENCE [LARGE SCALE GENOMIC DNA]</scope>
    <source>
        <strain evidence="8">MeCH1-AG</strain>
    </source>
</reference>
<dbReference type="Pfam" id="PF00355">
    <property type="entry name" value="Rieske"/>
    <property type="match status" value="1"/>
</dbReference>
<evidence type="ECO:0000256" key="2">
    <source>
        <dbReference type="ARBA" id="ARBA00022723"/>
    </source>
</evidence>
<dbReference type="CDD" id="cd03530">
    <property type="entry name" value="Rieske_NirD_small_Bacillus"/>
    <property type="match status" value="1"/>
</dbReference>
<keyword evidence="6" id="KW-0534">Nitrate assimilation</keyword>
<keyword evidence="2" id="KW-0479">Metal-binding</keyword>
<keyword evidence="3 8" id="KW-0560">Oxidoreductase</keyword>
<evidence type="ECO:0000313" key="9">
    <source>
        <dbReference type="Proteomes" id="UP001497493"/>
    </source>
</evidence>
<dbReference type="EC" id="1.7.1.4" evidence="8"/>
<keyword evidence="5" id="KW-0411">Iron-sulfur</keyword>
<dbReference type="EMBL" id="OZ026884">
    <property type="protein sequence ID" value="CAL1241687.1"/>
    <property type="molecule type" value="Genomic_DNA"/>
</dbReference>
<protein>
    <submittedName>
        <fullName evidence="8">Nitrite reductase (NAD(P)H) small subunit</fullName>
        <ecNumber evidence="8">1.7.1.4</ecNumber>
    </submittedName>
</protein>
<dbReference type="GO" id="GO:0008942">
    <property type="term" value="F:nitrite reductase [NAD(P)H] activity"/>
    <property type="evidence" value="ECO:0007669"/>
    <property type="project" value="UniProtKB-EC"/>
</dbReference>
<feature type="domain" description="Rieske" evidence="7">
    <location>
        <begin position="28"/>
        <end position="124"/>
    </location>
</feature>
<dbReference type="PANTHER" id="PTHR21496">
    <property type="entry name" value="FERREDOXIN-RELATED"/>
    <property type="match status" value="1"/>
</dbReference>
<dbReference type="SUPFAM" id="SSF50022">
    <property type="entry name" value="ISP domain"/>
    <property type="match status" value="1"/>
</dbReference>
<dbReference type="PANTHER" id="PTHR21496:SF23">
    <property type="entry name" value="3-PHENYLPROPIONATE_CINNAMIC ACID DIOXYGENASE FERREDOXIN SUBUNIT"/>
    <property type="match status" value="1"/>
</dbReference>
<dbReference type="InterPro" id="IPR017941">
    <property type="entry name" value="Rieske_2Fe-2S"/>
</dbReference>
<dbReference type="NCBIfam" id="TIGR02378">
    <property type="entry name" value="nirD_assim_sml"/>
    <property type="match status" value="1"/>
</dbReference>
<name>A0ABP1CCP7_9GAMM</name>
<keyword evidence="1" id="KW-0001">2Fe-2S</keyword>
<evidence type="ECO:0000256" key="6">
    <source>
        <dbReference type="ARBA" id="ARBA00023063"/>
    </source>
</evidence>
<dbReference type="InterPro" id="IPR036922">
    <property type="entry name" value="Rieske_2Fe-2S_sf"/>
</dbReference>
<evidence type="ECO:0000259" key="7">
    <source>
        <dbReference type="PROSITE" id="PS51296"/>
    </source>
</evidence>